<dbReference type="AlphaFoldDB" id="A0A8H7MAK2"/>
<feature type="domain" description="Scytalone dehydratase-like protein Arp1 N-terminal" evidence="2">
    <location>
        <begin position="89"/>
        <end position="153"/>
    </location>
</feature>
<dbReference type="Pfam" id="PF26053">
    <property type="entry name" value="DUF8016"/>
    <property type="match status" value="1"/>
</dbReference>
<proteinExistence type="predicted"/>
<accession>A0A8H7MAK2</accession>
<comment type="caution">
    <text evidence="3">The sequence shown here is derived from an EMBL/GenBank/DDBJ whole genome shotgun (WGS) entry which is preliminary data.</text>
</comment>
<dbReference type="Pfam" id="PF01425">
    <property type="entry name" value="Amidase"/>
    <property type="match status" value="1"/>
</dbReference>
<name>A0A8H7MAK2_9PEZI</name>
<dbReference type="Gene3D" id="3.90.1300.10">
    <property type="entry name" value="Amidase signature (AS) domain"/>
    <property type="match status" value="1"/>
</dbReference>
<evidence type="ECO:0008006" key="5">
    <source>
        <dbReference type="Google" id="ProtNLM"/>
    </source>
</evidence>
<gene>
    <name evidence="3" type="ORF">BFW01_g411</name>
</gene>
<protein>
    <recommendedName>
        <fullName evidence="5">Amidase domain-containing protein</fullName>
    </recommendedName>
</protein>
<feature type="domain" description="Amidase" evidence="1">
    <location>
        <begin position="235"/>
        <end position="406"/>
    </location>
</feature>
<sequence>MTRHAKSALPLKRGFPRWTAFFAVVWVSSAFAQVELMTPLLNSKETHYPVEEQVSQSGVRFRLGDCRYLARPVGKALGADFSNITSLATVVSIGAETDIDADFVKKNVEDFTTKDDVFREEFLEGIIIHGLNDSSVTIKVEKSELHEWNTEWIKGQFPGDQEGILRPGPYLIMSGVPYEVFRIMDDENKAFIQSTLTSKDSKTTFYPADDISDDDCAPGILVPSRLCADPSICYPLDGIRVAVKDVFHLDGMSTSLNSRPYRQAHSVQNYTASAISNLVSKGAHIVGKTRMSAFILQEHPTQNVNSVSPLNPRADGHQIPGGSSSGSAASVAAYDWLDVALGTDATGSMRIPALANGIFGFRMTTGILPVDGIVRLWDRFDALGAFARDLTMLRRFVKGWITGQRAEKQHLQVIYFDDFVPVVGEVQSRMIEEFAADLARHNGTEVRRVSIADHWASNPVENEADLGVYLFNATAHGFYYAAFHAFDEFRAAYREKYHKEPFISECVRWIWTQGSKVTLEEHQEIERRLDVFRDWFTKKFLSAPGANTIVVLPIAEAKPNYRDEYPALPTAPTPGLRNTDLSAILGAPELAVPIAEIPYQSRISGDVEMLPVVASLMGTPQMDVALIDTVLDFFNASGRATKVNTGKRMF</sequence>
<evidence type="ECO:0000313" key="3">
    <source>
        <dbReference type="EMBL" id="KAF9630230.1"/>
    </source>
</evidence>
<dbReference type="InterPro" id="IPR023631">
    <property type="entry name" value="Amidase_dom"/>
</dbReference>
<evidence type="ECO:0000259" key="1">
    <source>
        <dbReference type="Pfam" id="PF01425"/>
    </source>
</evidence>
<evidence type="ECO:0000259" key="2">
    <source>
        <dbReference type="Pfam" id="PF26053"/>
    </source>
</evidence>
<dbReference type="EMBL" id="MDYX01000037">
    <property type="protein sequence ID" value="KAF9630230.1"/>
    <property type="molecule type" value="Genomic_DNA"/>
</dbReference>
<dbReference type="PANTHER" id="PTHR46310:SF7">
    <property type="entry name" value="AMIDASE 1"/>
    <property type="match status" value="1"/>
</dbReference>
<organism evidence="3 4">
    <name type="scientific">Lasiodiplodia theobromae</name>
    <dbReference type="NCBI Taxonomy" id="45133"/>
    <lineage>
        <taxon>Eukaryota</taxon>
        <taxon>Fungi</taxon>
        <taxon>Dikarya</taxon>
        <taxon>Ascomycota</taxon>
        <taxon>Pezizomycotina</taxon>
        <taxon>Dothideomycetes</taxon>
        <taxon>Dothideomycetes incertae sedis</taxon>
        <taxon>Botryosphaeriales</taxon>
        <taxon>Botryosphaeriaceae</taxon>
        <taxon>Lasiodiplodia</taxon>
    </lineage>
</organism>
<dbReference type="PANTHER" id="PTHR46310">
    <property type="entry name" value="AMIDASE 1"/>
    <property type="match status" value="1"/>
</dbReference>
<dbReference type="InterPro" id="IPR036928">
    <property type="entry name" value="AS_sf"/>
</dbReference>
<dbReference type="Proteomes" id="UP000627934">
    <property type="component" value="Unassembled WGS sequence"/>
</dbReference>
<dbReference type="SUPFAM" id="SSF75304">
    <property type="entry name" value="Amidase signature (AS) enzymes"/>
    <property type="match status" value="1"/>
</dbReference>
<reference evidence="3" key="1">
    <citation type="submission" date="2016-08" db="EMBL/GenBank/DDBJ databases">
        <authorList>
            <person name="Yan J."/>
        </authorList>
    </citation>
    <scope>NUCLEOTIDE SEQUENCE</scope>
    <source>
        <strain evidence="3">CSS-01s</strain>
    </source>
</reference>
<reference evidence="3" key="2">
    <citation type="journal article" date="2018" name="DNA Res.">
        <title>Comparative genome and transcriptome analyses reveal adaptations to opportunistic infections in woody plant degrading pathogens of Botryosphaeriaceae.</title>
        <authorList>
            <person name="Yan J.Y."/>
            <person name="Zhao W.S."/>
            <person name="Chen Z."/>
            <person name="Xing Q.K."/>
            <person name="Zhang W."/>
            <person name="Chethana K.W.T."/>
            <person name="Xue M.F."/>
            <person name="Xu J.P."/>
            <person name="Phillips A.J.L."/>
            <person name="Wang Y."/>
            <person name="Liu J.H."/>
            <person name="Liu M."/>
            <person name="Zhou Y."/>
            <person name="Jayawardena R.S."/>
            <person name="Manawasinghe I.S."/>
            <person name="Huang J.B."/>
            <person name="Qiao G.H."/>
            <person name="Fu C.Y."/>
            <person name="Guo F.F."/>
            <person name="Dissanayake A.J."/>
            <person name="Peng Y.L."/>
            <person name="Hyde K.D."/>
            <person name="Li X.H."/>
        </authorList>
    </citation>
    <scope>NUCLEOTIDE SEQUENCE</scope>
    <source>
        <strain evidence="3">CSS-01s</strain>
    </source>
</reference>
<dbReference type="InterPro" id="IPR058329">
    <property type="entry name" value="Arp1_N"/>
</dbReference>
<evidence type="ECO:0000313" key="4">
    <source>
        <dbReference type="Proteomes" id="UP000627934"/>
    </source>
</evidence>